<dbReference type="Proteomes" id="UP000198967">
    <property type="component" value="Unassembled WGS sequence"/>
</dbReference>
<organism evidence="4 5">
    <name type="scientific">Pseudonocardia oroxyli</name>
    <dbReference type="NCBI Taxonomy" id="366584"/>
    <lineage>
        <taxon>Bacteria</taxon>
        <taxon>Bacillati</taxon>
        <taxon>Actinomycetota</taxon>
        <taxon>Actinomycetes</taxon>
        <taxon>Pseudonocardiales</taxon>
        <taxon>Pseudonocardiaceae</taxon>
        <taxon>Pseudonocardia</taxon>
    </lineage>
</organism>
<accession>A0A1G7RRY2</accession>
<feature type="domain" description="Enhanced intracellular survival protein" evidence="2">
    <location>
        <begin position="122"/>
        <end position="197"/>
    </location>
</feature>
<dbReference type="InterPro" id="IPR041380">
    <property type="entry name" value="Acetyltransf_17"/>
</dbReference>
<dbReference type="SUPFAM" id="SSF55718">
    <property type="entry name" value="SCP-like"/>
    <property type="match status" value="1"/>
</dbReference>
<dbReference type="PANTHER" id="PTHR37817:SF1">
    <property type="entry name" value="N-ACETYLTRANSFERASE EIS"/>
    <property type="match status" value="1"/>
</dbReference>
<sequence length="218" mass="23240">MSPTDLFLADPEEDRDGGTALFHLAHPDGYASYRLHNDRSTLVVRDLFAATPEAHAALWRVLLSGDFVSHLETGASPPGDPLGFLLTDPRLVETSEVRDGVWIRVLDPVAAPAGRRSAIDVDLVLEVDGTRLRLRGGPDGAECARTHTTPDVRLGTSALGSLYLGGHRARTLARAGLVEGRGVPALDAAFTADRPPHHGTGFQCRRPVPQPARAGVLA</sequence>
<gene>
    <name evidence="4" type="ORF">SAMN05216377_109122</name>
</gene>
<feature type="domain" description="Eis-like acetyltransferase" evidence="3">
    <location>
        <begin position="11"/>
        <end position="97"/>
    </location>
</feature>
<evidence type="ECO:0000313" key="5">
    <source>
        <dbReference type="Proteomes" id="UP000198967"/>
    </source>
</evidence>
<protein>
    <submittedName>
        <fullName evidence="4">Sterol carrier protein domain-containing protein</fullName>
    </submittedName>
</protein>
<dbReference type="GO" id="GO:0034069">
    <property type="term" value="F:aminoglycoside N-acetyltransferase activity"/>
    <property type="evidence" value="ECO:0007669"/>
    <property type="project" value="TreeGrafter"/>
</dbReference>
<dbReference type="GO" id="GO:0030649">
    <property type="term" value="P:aminoglycoside antibiotic catabolic process"/>
    <property type="evidence" value="ECO:0007669"/>
    <property type="project" value="TreeGrafter"/>
</dbReference>
<dbReference type="STRING" id="366584.SAMN05216377_109122"/>
<dbReference type="EMBL" id="FNBE01000009">
    <property type="protein sequence ID" value="SDG13577.1"/>
    <property type="molecule type" value="Genomic_DNA"/>
</dbReference>
<dbReference type="InterPro" id="IPR025559">
    <property type="entry name" value="Eis_dom"/>
</dbReference>
<dbReference type="InterPro" id="IPR036527">
    <property type="entry name" value="SCP2_sterol-bd_dom_sf"/>
</dbReference>
<keyword evidence="5" id="KW-1185">Reference proteome</keyword>
<dbReference type="Gene3D" id="3.40.630.30">
    <property type="match status" value="1"/>
</dbReference>
<dbReference type="InterPro" id="IPR016181">
    <property type="entry name" value="Acyl_CoA_acyltransferase"/>
</dbReference>
<evidence type="ECO:0000256" key="1">
    <source>
        <dbReference type="SAM" id="MobiDB-lite"/>
    </source>
</evidence>
<dbReference type="Pfam" id="PF17668">
    <property type="entry name" value="Acetyltransf_17"/>
    <property type="match status" value="1"/>
</dbReference>
<reference evidence="4 5" key="1">
    <citation type="submission" date="2016-10" db="EMBL/GenBank/DDBJ databases">
        <authorList>
            <person name="de Groot N.N."/>
        </authorList>
    </citation>
    <scope>NUCLEOTIDE SEQUENCE [LARGE SCALE GENOMIC DNA]</scope>
    <source>
        <strain evidence="4 5">CGMCC 4.3143</strain>
    </source>
</reference>
<evidence type="ECO:0000313" key="4">
    <source>
        <dbReference type="EMBL" id="SDG13577.1"/>
    </source>
</evidence>
<dbReference type="RefSeq" id="WP_176921337.1">
    <property type="nucleotide sequence ID" value="NZ_FNBE01000009.1"/>
</dbReference>
<evidence type="ECO:0000259" key="2">
    <source>
        <dbReference type="Pfam" id="PF13530"/>
    </source>
</evidence>
<dbReference type="PANTHER" id="PTHR37817">
    <property type="entry name" value="N-ACETYLTRANSFERASE EIS"/>
    <property type="match status" value="1"/>
</dbReference>
<dbReference type="InterPro" id="IPR051554">
    <property type="entry name" value="Acetyltransferase_Eis"/>
</dbReference>
<proteinExistence type="predicted"/>
<dbReference type="Gene3D" id="3.30.1050.10">
    <property type="entry name" value="SCP2 sterol-binding domain"/>
    <property type="match status" value="1"/>
</dbReference>
<dbReference type="AlphaFoldDB" id="A0A1G7RRY2"/>
<dbReference type="SUPFAM" id="SSF55729">
    <property type="entry name" value="Acyl-CoA N-acyltransferases (Nat)"/>
    <property type="match status" value="1"/>
</dbReference>
<feature type="region of interest" description="Disordered" evidence="1">
    <location>
        <begin position="198"/>
        <end position="218"/>
    </location>
</feature>
<name>A0A1G7RRY2_PSEOR</name>
<dbReference type="Pfam" id="PF13530">
    <property type="entry name" value="SCP2_2"/>
    <property type="match status" value="1"/>
</dbReference>
<evidence type="ECO:0000259" key="3">
    <source>
        <dbReference type="Pfam" id="PF17668"/>
    </source>
</evidence>